<evidence type="ECO:0000256" key="5">
    <source>
        <dbReference type="ARBA" id="ARBA00038966"/>
    </source>
</evidence>
<evidence type="ECO:0000313" key="8">
    <source>
        <dbReference type="Proteomes" id="UP001651158"/>
    </source>
</evidence>
<feature type="region of interest" description="Disordered" evidence="6">
    <location>
        <begin position="104"/>
        <end position="149"/>
    </location>
</feature>
<comment type="caution">
    <text evidence="7">The sequence shown here is derived from an EMBL/GenBank/DDBJ whole genome shotgun (WGS) entry which is preliminary data.</text>
</comment>
<dbReference type="PANTHER" id="PTHR23407">
    <property type="entry name" value="ATPASE INHIBITOR/5-FORMYLTETRAHYDROFOLATE CYCLO-LIGASE"/>
    <property type="match status" value="1"/>
</dbReference>
<evidence type="ECO:0000256" key="3">
    <source>
        <dbReference type="ARBA" id="ARBA00022840"/>
    </source>
</evidence>
<keyword evidence="8" id="KW-1185">Reference proteome</keyword>
<dbReference type="EC" id="6.3.3.2" evidence="5"/>
<evidence type="ECO:0000256" key="4">
    <source>
        <dbReference type="ARBA" id="ARBA00036539"/>
    </source>
</evidence>
<sequence>MDTDELNKKTRELCLYRRRVFKGTSLEQLYNRYLNLRSLLPFRPGCCSEICPGCYRSLSHLDRICRVKLLNQKRNKASIDQIRETFACRFCRVRISTRAAASKTISAPRLKPSTPPEVLGLSPLSTLSSEKSRKKRKKKKRDGLMKEMRLQQSCTKKVEREEYELTIRTENKQDLRKHMKLILASIPSSVRSKYSELLTQSVLTHEFYKAAKGISIYVSLATEPDTSTLIGAALGMGKIVVVPQIISEALGRSSKLSARLGLMRMRRLDDLDQLLSWPLNMFGVREPPQPSDGVDQDDALTHFMDLFIVPGLAFTMKGERLGRGKGFYDRYLTGIRGFYLEAHPNRPLPCTLALAFPEQIVDRMSTEQHDVFIDAVISI</sequence>
<dbReference type="InterPro" id="IPR024185">
    <property type="entry name" value="FTHF_cligase-like_sf"/>
</dbReference>
<name>A0ABR4QSI1_9CEST</name>
<accession>A0ABR4QSI1</accession>
<dbReference type="InterPro" id="IPR037171">
    <property type="entry name" value="NagB/RpiA_transferase-like"/>
</dbReference>
<dbReference type="SUPFAM" id="SSF100950">
    <property type="entry name" value="NagB/RpiA/CoA transferase-like"/>
    <property type="match status" value="1"/>
</dbReference>
<dbReference type="Pfam" id="PF01812">
    <property type="entry name" value="5-FTHF_cyc-lig"/>
    <property type="match status" value="1"/>
</dbReference>
<keyword evidence="2" id="KW-0547">Nucleotide-binding</keyword>
<evidence type="ECO:0000256" key="1">
    <source>
        <dbReference type="ARBA" id="ARBA00010638"/>
    </source>
</evidence>
<comment type="similarity">
    <text evidence="1">Belongs to the 5-formyltetrahydrofolate cyclo-ligase family.</text>
</comment>
<gene>
    <name evidence="7" type="ORF">TcWFU_008115</name>
</gene>
<dbReference type="Proteomes" id="UP001651158">
    <property type="component" value="Unassembled WGS sequence"/>
</dbReference>
<dbReference type="EMBL" id="JAKROA010000001">
    <property type="protein sequence ID" value="KAL5112656.1"/>
    <property type="molecule type" value="Genomic_DNA"/>
</dbReference>
<comment type="catalytic activity">
    <reaction evidence="4">
        <text>(6S)-5-formyl-5,6,7,8-tetrahydrofolate + ATP = (6R)-5,10-methenyltetrahydrofolate + ADP + phosphate</text>
        <dbReference type="Rhea" id="RHEA:10488"/>
        <dbReference type="ChEBI" id="CHEBI:30616"/>
        <dbReference type="ChEBI" id="CHEBI:43474"/>
        <dbReference type="ChEBI" id="CHEBI:57455"/>
        <dbReference type="ChEBI" id="CHEBI:57457"/>
        <dbReference type="ChEBI" id="CHEBI:456216"/>
        <dbReference type="EC" id="6.3.3.2"/>
    </reaction>
</comment>
<evidence type="ECO:0000256" key="2">
    <source>
        <dbReference type="ARBA" id="ARBA00022741"/>
    </source>
</evidence>
<evidence type="ECO:0000313" key="7">
    <source>
        <dbReference type="EMBL" id="KAL5112656.1"/>
    </source>
</evidence>
<reference evidence="7 8" key="1">
    <citation type="journal article" date="2022" name="Front. Cell. Infect. Microbiol.">
        <title>The Genomes of Two Strains of Taenia crassiceps the Animal Model for the Study of Human Cysticercosis.</title>
        <authorList>
            <person name="Bobes R.J."/>
            <person name="Estrada K."/>
            <person name="Rios-Valencia D.G."/>
            <person name="Calderon-Gallegos A."/>
            <person name="de la Torre P."/>
            <person name="Carrero J.C."/>
            <person name="Sanchez-Flores A."/>
            <person name="Laclette J.P."/>
        </authorList>
    </citation>
    <scope>NUCLEOTIDE SEQUENCE [LARGE SCALE GENOMIC DNA]</scope>
    <source>
        <strain evidence="7">WFUcys</strain>
    </source>
</reference>
<dbReference type="InterPro" id="IPR002698">
    <property type="entry name" value="FTHF_cligase"/>
</dbReference>
<evidence type="ECO:0000256" key="6">
    <source>
        <dbReference type="SAM" id="MobiDB-lite"/>
    </source>
</evidence>
<dbReference type="PANTHER" id="PTHR23407:SF1">
    <property type="entry name" value="5-FORMYLTETRAHYDROFOLATE CYCLO-LIGASE"/>
    <property type="match status" value="1"/>
</dbReference>
<dbReference type="NCBIfam" id="TIGR02727">
    <property type="entry name" value="MTHFS_bact"/>
    <property type="match status" value="1"/>
</dbReference>
<dbReference type="Gene3D" id="3.40.50.10420">
    <property type="entry name" value="NagB/RpiA/CoA transferase-like"/>
    <property type="match status" value="1"/>
</dbReference>
<protein>
    <recommendedName>
        <fullName evidence="5">5-formyltetrahydrofolate cyclo-ligase</fullName>
        <ecNumber evidence="5">6.3.3.2</ecNumber>
    </recommendedName>
</protein>
<feature type="compositionally biased region" description="Basic residues" evidence="6">
    <location>
        <begin position="132"/>
        <end position="141"/>
    </location>
</feature>
<keyword evidence="3" id="KW-0067">ATP-binding</keyword>
<organism evidence="7 8">
    <name type="scientific">Taenia crassiceps</name>
    <dbReference type="NCBI Taxonomy" id="6207"/>
    <lineage>
        <taxon>Eukaryota</taxon>
        <taxon>Metazoa</taxon>
        <taxon>Spiralia</taxon>
        <taxon>Lophotrochozoa</taxon>
        <taxon>Platyhelminthes</taxon>
        <taxon>Cestoda</taxon>
        <taxon>Eucestoda</taxon>
        <taxon>Cyclophyllidea</taxon>
        <taxon>Taeniidae</taxon>
        <taxon>Taenia</taxon>
    </lineage>
</organism>
<proteinExistence type="inferred from homology"/>